<comment type="caution">
    <text evidence="2">The sequence shown here is derived from an EMBL/GenBank/DDBJ whole genome shotgun (WGS) entry which is preliminary data.</text>
</comment>
<evidence type="ECO:0000256" key="1">
    <source>
        <dbReference type="SAM" id="Phobius"/>
    </source>
</evidence>
<keyword evidence="1" id="KW-1133">Transmembrane helix</keyword>
<name>A0ABS6A1P4_9PROT</name>
<proteinExistence type="predicted"/>
<dbReference type="RefSeq" id="WP_215884408.1">
    <property type="nucleotide sequence ID" value="NZ_JAAOMP010000126.1"/>
</dbReference>
<organism evidence="2 3">
    <name type="scientific">Acidithiobacillus sulfurivorans</name>
    <dbReference type="NCBI Taxonomy" id="1958756"/>
    <lineage>
        <taxon>Bacteria</taxon>
        <taxon>Pseudomonadati</taxon>
        <taxon>Pseudomonadota</taxon>
        <taxon>Acidithiobacillia</taxon>
        <taxon>Acidithiobacillales</taxon>
        <taxon>Acidithiobacillaceae</taxon>
        <taxon>Acidithiobacillus</taxon>
    </lineage>
</organism>
<accession>A0ABS6A1P4</accession>
<evidence type="ECO:0000313" key="3">
    <source>
        <dbReference type="Proteomes" id="UP000755654"/>
    </source>
</evidence>
<gene>
    <name evidence="2" type="ORF">HAP95_11850</name>
</gene>
<dbReference type="EMBL" id="JAAOMP010000126">
    <property type="protein sequence ID" value="MBU2760834.1"/>
    <property type="molecule type" value="Genomic_DNA"/>
</dbReference>
<evidence type="ECO:0000313" key="2">
    <source>
        <dbReference type="EMBL" id="MBU2760834.1"/>
    </source>
</evidence>
<keyword evidence="3" id="KW-1185">Reference proteome</keyword>
<feature type="transmembrane region" description="Helical" evidence="1">
    <location>
        <begin position="6"/>
        <end position="24"/>
    </location>
</feature>
<sequence length="389" mass="43425">MGIKSIVIIVLAMFVVLLVGYLLGQRRRNPSIDGNYVSSAPQPDTHAVASVGVQPISNSDANEVALAKVEVISPKPKPRDYSKQIIQVKEFHENAADVFADLSFQITYSCFIGQIGKVNRIIEVYEIEKQRNEKEAYISFIKSLLDAANFSNIQRGVSSAANEIAKLIIQYYDDQVSMIFTDKPFSHLTSRYALNADLRETQITKISGIICGHFSHVISELKEFEQIRNWLQANFHVLASTDSDDVDWGSFSRLVGSGFLAGLNPLIGIPAAVASYATFSKNINDKAEKKSAQKDQYVELLLDFLKKYDVITDQVGQCECQTAKYVSEKFSELNVIAIPTILTDITANGYEIDYYIISLKKTRKLIGKHEKEVEKFVASIKQIKGDENG</sequence>
<keyword evidence="1" id="KW-0812">Transmembrane</keyword>
<keyword evidence="1" id="KW-0472">Membrane</keyword>
<reference evidence="2 3" key="1">
    <citation type="journal article" date="2021" name="ISME J.">
        <title>Genomic evolution of the class Acidithiobacillia: deep-branching Proteobacteria living in extreme acidic conditions.</title>
        <authorList>
            <person name="Moya-Beltran A."/>
            <person name="Beard S."/>
            <person name="Rojas-Villalobos C."/>
            <person name="Issotta F."/>
            <person name="Gallardo Y."/>
            <person name="Ulloa R."/>
            <person name="Giaveno A."/>
            <person name="Degli Esposti M."/>
            <person name="Johnson D.B."/>
            <person name="Quatrini R."/>
        </authorList>
    </citation>
    <scope>NUCLEOTIDE SEQUENCE [LARGE SCALE GENOMIC DNA]</scope>
    <source>
        <strain evidence="2 3">RW2</strain>
    </source>
</reference>
<protein>
    <submittedName>
        <fullName evidence="2">Uncharacterized protein</fullName>
    </submittedName>
</protein>
<dbReference type="Proteomes" id="UP000755654">
    <property type="component" value="Unassembled WGS sequence"/>
</dbReference>